<feature type="active site" description="Charge relay system" evidence="1">
    <location>
        <position position="415"/>
    </location>
</feature>
<dbReference type="InterPro" id="IPR039069">
    <property type="entry name" value="CE7"/>
</dbReference>
<dbReference type="SUPFAM" id="SSF53474">
    <property type="entry name" value="alpha/beta-Hydrolases"/>
    <property type="match status" value="1"/>
</dbReference>
<keyword evidence="2" id="KW-0732">Signal</keyword>
<reference evidence="4" key="1">
    <citation type="journal article" date="2014" name="Int. J. Syst. Evol. Microbiol.">
        <title>Complete genome sequence of Corynebacterium casei LMG S-19264T (=DSM 44701T), isolated from a smear-ripened cheese.</title>
        <authorList>
            <consortium name="US DOE Joint Genome Institute (JGI-PGF)"/>
            <person name="Walter F."/>
            <person name="Albersmeier A."/>
            <person name="Kalinowski J."/>
            <person name="Ruckert C."/>
        </authorList>
    </citation>
    <scope>NUCLEOTIDE SEQUENCE</scope>
    <source>
        <strain evidence="4">CGMCC 1.12195</strain>
    </source>
</reference>
<feature type="chain" id="PRO_5037885613" evidence="2">
    <location>
        <begin position="26"/>
        <end position="438"/>
    </location>
</feature>
<feature type="domain" description="Acetyl xylan esterase" evidence="3">
    <location>
        <begin position="133"/>
        <end position="429"/>
    </location>
</feature>
<evidence type="ECO:0000256" key="1">
    <source>
        <dbReference type="PIRSR" id="PIRSR639069-1"/>
    </source>
</evidence>
<dbReference type="Pfam" id="PF05448">
    <property type="entry name" value="AXE1"/>
    <property type="match status" value="1"/>
</dbReference>
<evidence type="ECO:0000313" key="5">
    <source>
        <dbReference type="Proteomes" id="UP000660862"/>
    </source>
</evidence>
<dbReference type="GO" id="GO:0005976">
    <property type="term" value="P:polysaccharide metabolic process"/>
    <property type="evidence" value="ECO:0007669"/>
    <property type="project" value="TreeGrafter"/>
</dbReference>
<dbReference type="PANTHER" id="PTHR40111:SF1">
    <property type="entry name" value="CEPHALOSPORIN-C DEACETYLASE"/>
    <property type="match status" value="1"/>
</dbReference>
<dbReference type="AlphaFoldDB" id="A0A917HQ59"/>
<feature type="active site" description="Nucleophile" evidence="1">
    <location>
        <position position="301"/>
    </location>
</feature>
<dbReference type="EMBL" id="BMER01000001">
    <property type="protein sequence ID" value="GGG85844.1"/>
    <property type="molecule type" value="Genomic_DNA"/>
</dbReference>
<protein>
    <submittedName>
        <fullName evidence="4">Cephalosporin deacetylase</fullName>
    </submittedName>
</protein>
<sequence>MNRRSFIRVAIAACALLFLSLSIFAQSRPPHPIQVLVSPDKTDWTYVPGEEATFTIRILKHQVPMDDIEVSYAIGLEKMTPSDQGTLRLKGGVGTVTGKLPEAGFLRCEAKVNVEGSSYRGLATAGYSPEDIQPTQQLPEDFWDFWNDAKTEAANIPMDAKLTLLPESCTEKVDVYQVNIQNFETGSRLYGILAKPKAPGKYPAVLQVPGAGIRPYAGIVDLAEKGIITLQIGIHGISVTQEPRLYSSLAAGALKNYQFFNLDNRDKYYYKRVYLGCVRAVDYLFSLSEFDGSNLAVWGGSQGGALSIITAALDSRVKYLVSLYPALCDLTGYLYGRAGGWPHMFNEWNAPFMAKDEKIQVSAYYDVVNFAKSVQVPGFYTWGYNDETCPPTSYYAAYNQINAQKELYLVQETGHWTYPEQQAKIQEWLLARLTSATD</sequence>
<dbReference type="RefSeq" id="WP_188505642.1">
    <property type="nucleotide sequence ID" value="NZ_BMER01000001.1"/>
</dbReference>
<accession>A0A917HQ59</accession>
<keyword evidence="5" id="KW-1185">Reference proteome</keyword>
<evidence type="ECO:0000259" key="3">
    <source>
        <dbReference type="Pfam" id="PF05448"/>
    </source>
</evidence>
<gene>
    <name evidence="4" type="ORF">GCM10007415_19080</name>
</gene>
<feature type="signal peptide" evidence="2">
    <location>
        <begin position="1"/>
        <end position="25"/>
    </location>
</feature>
<feature type="active site" description="Charge relay system" evidence="1">
    <location>
        <position position="386"/>
    </location>
</feature>
<dbReference type="Gene3D" id="3.40.50.1820">
    <property type="entry name" value="alpha/beta hydrolase"/>
    <property type="match status" value="1"/>
</dbReference>
<dbReference type="Proteomes" id="UP000660862">
    <property type="component" value="Unassembled WGS sequence"/>
</dbReference>
<organism evidence="4 5">
    <name type="scientific">Parapedobacter pyrenivorans</name>
    <dbReference type="NCBI Taxonomy" id="1305674"/>
    <lineage>
        <taxon>Bacteria</taxon>
        <taxon>Pseudomonadati</taxon>
        <taxon>Bacteroidota</taxon>
        <taxon>Sphingobacteriia</taxon>
        <taxon>Sphingobacteriales</taxon>
        <taxon>Sphingobacteriaceae</taxon>
        <taxon>Parapedobacter</taxon>
    </lineage>
</organism>
<evidence type="ECO:0000313" key="4">
    <source>
        <dbReference type="EMBL" id="GGG85844.1"/>
    </source>
</evidence>
<dbReference type="InterPro" id="IPR008391">
    <property type="entry name" value="AXE1_dom"/>
</dbReference>
<dbReference type="GO" id="GO:0052689">
    <property type="term" value="F:carboxylic ester hydrolase activity"/>
    <property type="evidence" value="ECO:0007669"/>
    <property type="project" value="TreeGrafter"/>
</dbReference>
<comment type="caution">
    <text evidence="4">The sequence shown here is derived from an EMBL/GenBank/DDBJ whole genome shotgun (WGS) entry which is preliminary data.</text>
</comment>
<dbReference type="PANTHER" id="PTHR40111">
    <property type="entry name" value="CEPHALOSPORIN-C DEACETYLASE"/>
    <property type="match status" value="1"/>
</dbReference>
<reference evidence="4" key="2">
    <citation type="submission" date="2020-09" db="EMBL/GenBank/DDBJ databases">
        <authorList>
            <person name="Sun Q."/>
            <person name="Zhou Y."/>
        </authorList>
    </citation>
    <scope>NUCLEOTIDE SEQUENCE</scope>
    <source>
        <strain evidence="4">CGMCC 1.12195</strain>
    </source>
</reference>
<name>A0A917HQ59_9SPHI</name>
<dbReference type="InterPro" id="IPR029058">
    <property type="entry name" value="AB_hydrolase_fold"/>
</dbReference>
<evidence type="ECO:0000256" key="2">
    <source>
        <dbReference type="SAM" id="SignalP"/>
    </source>
</evidence>
<proteinExistence type="predicted"/>